<feature type="signal peptide" evidence="1">
    <location>
        <begin position="1"/>
        <end position="18"/>
    </location>
</feature>
<accession>A0AAE0U162</accession>
<name>A0AAE0U162_9PEZI</name>
<proteinExistence type="predicted"/>
<comment type="caution">
    <text evidence="2">The sequence shown here is derived from an EMBL/GenBank/DDBJ whole genome shotgun (WGS) entry which is preliminary data.</text>
</comment>
<evidence type="ECO:0000256" key="1">
    <source>
        <dbReference type="SAM" id="SignalP"/>
    </source>
</evidence>
<evidence type="ECO:0008006" key="4">
    <source>
        <dbReference type="Google" id="ProtNLM"/>
    </source>
</evidence>
<gene>
    <name evidence="2" type="ORF">B0H63DRAFT_149200</name>
</gene>
<keyword evidence="1" id="KW-0732">Signal</keyword>
<reference evidence="2" key="2">
    <citation type="submission" date="2023-06" db="EMBL/GenBank/DDBJ databases">
        <authorList>
            <consortium name="Lawrence Berkeley National Laboratory"/>
            <person name="Haridas S."/>
            <person name="Hensen N."/>
            <person name="Bonometti L."/>
            <person name="Westerberg I."/>
            <person name="Brannstrom I.O."/>
            <person name="Guillou S."/>
            <person name="Cros-Aarteil S."/>
            <person name="Calhoun S."/>
            <person name="Kuo A."/>
            <person name="Mondo S."/>
            <person name="Pangilinan J."/>
            <person name="Riley R."/>
            <person name="LaButti K."/>
            <person name="Andreopoulos B."/>
            <person name="Lipzen A."/>
            <person name="Chen C."/>
            <person name="Yanf M."/>
            <person name="Daum C."/>
            <person name="Ng V."/>
            <person name="Clum A."/>
            <person name="Steindorff A."/>
            <person name="Ohm R."/>
            <person name="Martin F."/>
            <person name="Silar P."/>
            <person name="Natvig D."/>
            <person name="Lalanne C."/>
            <person name="Gautier V."/>
            <person name="Ament-velasquez S.L."/>
            <person name="Kruys A."/>
            <person name="Hutchinson M.I."/>
            <person name="Powell A.J."/>
            <person name="Barry K."/>
            <person name="Miller A.N."/>
            <person name="Grigoriev I.V."/>
            <person name="Debuchy R."/>
            <person name="Gladieux P."/>
            <person name="Thoren M.H."/>
            <person name="Johannesson H."/>
        </authorList>
    </citation>
    <scope>NUCLEOTIDE SEQUENCE</scope>
    <source>
        <strain evidence="2">CBS 232.78</strain>
    </source>
</reference>
<protein>
    <recommendedName>
        <fullName evidence="4">Secreted protein</fullName>
    </recommendedName>
</protein>
<organism evidence="2 3">
    <name type="scientific">Podospora didyma</name>
    <dbReference type="NCBI Taxonomy" id="330526"/>
    <lineage>
        <taxon>Eukaryota</taxon>
        <taxon>Fungi</taxon>
        <taxon>Dikarya</taxon>
        <taxon>Ascomycota</taxon>
        <taxon>Pezizomycotina</taxon>
        <taxon>Sordariomycetes</taxon>
        <taxon>Sordariomycetidae</taxon>
        <taxon>Sordariales</taxon>
        <taxon>Podosporaceae</taxon>
        <taxon>Podospora</taxon>
    </lineage>
</organism>
<reference evidence="2" key="1">
    <citation type="journal article" date="2023" name="Mol. Phylogenet. Evol.">
        <title>Genome-scale phylogeny and comparative genomics of the fungal order Sordariales.</title>
        <authorList>
            <person name="Hensen N."/>
            <person name="Bonometti L."/>
            <person name="Westerberg I."/>
            <person name="Brannstrom I.O."/>
            <person name="Guillou S."/>
            <person name="Cros-Aarteil S."/>
            <person name="Calhoun S."/>
            <person name="Haridas S."/>
            <person name="Kuo A."/>
            <person name="Mondo S."/>
            <person name="Pangilinan J."/>
            <person name="Riley R."/>
            <person name="LaButti K."/>
            <person name="Andreopoulos B."/>
            <person name="Lipzen A."/>
            <person name="Chen C."/>
            <person name="Yan M."/>
            <person name="Daum C."/>
            <person name="Ng V."/>
            <person name="Clum A."/>
            <person name="Steindorff A."/>
            <person name="Ohm R.A."/>
            <person name="Martin F."/>
            <person name="Silar P."/>
            <person name="Natvig D.O."/>
            <person name="Lalanne C."/>
            <person name="Gautier V."/>
            <person name="Ament-Velasquez S.L."/>
            <person name="Kruys A."/>
            <person name="Hutchinson M.I."/>
            <person name="Powell A.J."/>
            <person name="Barry K."/>
            <person name="Miller A.N."/>
            <person name="Grigoriev I.V."/>
            <person name="Debuchy R."/>
            <person name="Gladieux P."/>
            <person name="Hiltunen Thoren M."/>
            <person name="Johannesson H."/>
        </authorList>
    </citation>
    <scope>NUCLEOTIDE SEQUENCE</scope>
    <source>
        <strain evidence="2">CBS 232.78</strain>
    </source>
</reference>
<keyword evidence="3" id="KW-1185">Reference proteome</keyword>
<dbReference type="Proteomes" id="UP001285441">
    <property type="component" value="Unassembled WGS sequence"/>
</dbReference>
<dbReference type="AlphaFoldDB" id="A0AAE0U162"/>
<evidence type="ECO:0000313" key="2">
    <source>
        <dbReference type="EMBL" id="KAK3387097.1"/>
    </source>
</evidence>
<feature type="chain" id="PRO_5042060309" description="Secreted protein" evidence="1">
    <location>
        <begin position="19"/>
        <end position="99"/>
    </location>
</feature>
<sequence>MAAVWAFSLVIVVPEGGATPRVLCPAHPGASLAQVTYVEHSYFMFYYKGKSINGRASRLIRSCGVACLIGHETCISVCKLSHHPSRGKGQGGMARICLF</sequence>
<evidence type="ECO:0000313" key="3">
    <source>
        <dbReference type="Proteomes" id="UP001285441"/>
    </source>
</evidence>
<dbReference type="EMBL" id="JAULSW010000003">
    <property type="protein sequence ID" value="KAK3387097.1"/>
    <property type="molecule type" value="Genomic_DNA"/>
</dbReference>